<feature type="transmembrane region" description="Helical" evidence="1">
    <location>
        <begin position="183"/>
        <end position="205"/>
    </location>
</feature>
<keyword evidence="1" id="KW-0812">Transmembrane</keyword>
<dbReference type="CDD" id="cd23158">
    <property type="entry name" value="Prefoldin_UXT"/>
    <property type="match status" value="1"/>
</dbReference>
<keyword evidence="1" id="KW-0472">Membrane</keyword>
<dbReference type="Gene3D" id="1.10.287.370">
    <property type="match status" value="1"/>
</dbReference>
<dbReference type="PANTHER" id="PTHR13345:SF9">
    <property type="entry name" value="PROTEIN UXT"/>
    <property type="match status" value="1"/>
</dbReference>
<comment type="caution">
    <text evidence="2">The sequence shown here is derived from an EMBL/GenBank/DDBJ whole genome shotgun (WGS) entry which is preliminary data.</text>
</comment>
<dbReference type="GO" id="GO:0006457">
    <property type="term" value="P:protein folding"/>
    <property type="evidence" value="ECO:0007669"/>
    <property type="project" value="UniProtKB-ARBA"/>
</dbReference>
<evidence type="ECO:0000313" key="2">
    <source>
        <dbReference type="EMBL" id="KAL0296872.1"/>
    </source>
</evidence>
<organism evidence="2">
    <name type="scientific">Sesamum radiatum</name>
    <name type="common">Black benniseed</name>
    <dbReference type="NCBI Taxonomy" id="300843"/>
    <lineage>
        <taxon>Eukaryota</taxon>
        <taxon>Viridiplantae</taxon>
        <taxon>Streptophyta</taxon>
        <taxon>Embryophyta</taxon>
        <taxon>Tracheophyta</taxon>
        <taxon>Spermatophyta</taxon>
        <taxon>Magnoliopsida</taxon>
        <taxon>eudicotyledons</taxon>
        <taxon>Gunneridae</taxon>
        <taxon>Pentapetalae</taxon>
        <taxon>asterids</taxon>
        <taxon>lamiids</taxon>
        <taxon>Lamiales</taxon>
        <taxon>Pedaliaceae</taxon>
        <taxon>Sesamum</taxon>
    </lineage>
</organism>
<dbReference type="GO" id="GO:0009409">
    <property type="term" value="P:response to cold"/>
    <property type="evidence" value="ECO:0007669"/>
    <property type="project" value="UniProtKB-ARBA"/>
</dbReference>
<reference evidence="2" key="1">
    <citation type="submission" date="2020-06" db="EMBL/GenBank/DDBJ databases">
        <authorList>
            <person name="Li T."/>
            <person name="Hu X."/>
            <person name="Zhang T."/>
            <person name="Song X."/>
            <person name="Zhang H."/>
            <person name="Dai N."/>
            <person name="Sheng W."/>
            <person name="Hou X."/>
            <person name="Wei L."/>
        </authorList>
    </citation>
    <scope>NUCLEOTIDE SEQUENCE</scope>
    <source>
        <strain evidence="2">G02</strain>
        <tissue evidence="2">Leaf</tissue>
    </source>
</reference>
<dbReference type="GO" id="GO:0045944">
    <property type="term" value="P:positive regulation of transcription by RNA polymerase II"/>
    <property type="evidence" value="ECO:0007669"/>
    <property type="project" value="TreeGrafter"/>
</dbReference>
<protein>
    <submittedName>
        <fullName evidence="2">Protein UXT</fullName>
    </submittedName>
</protein>
<reference evidence="2" key="2">
    <citation type="journal article" date="2024" name="Plant">
        <title>Genomic evolution and insights into agronomic trait innovations of Sesamum species.</title>
        <authorList>
            <person name="Miao H."/>
            <person name="Wang L."/>
            <person name="Qu L."/>
            <person name="Liu H."/>
            <person name="Sun Y."/>
            <person name="Le M."/>
            <person name="Wang Q."/>
            <person name="Wei S."/>
            <person name="Zheng Y."/>
            <person name="Lin W."/>
            <person name="Duan Y."/>
            <person name="Cao H."/>
            <person name="Xiong S."/>
            <person name="Wang X."/>
            <person name="Wei L."/>
            <person name="Li C."/>
            <person name="Ma Q."/>
            <person name="Ju M."/>
            <person name="Zhao R."/>
            <person name="Li G."/>
            <person name="Mu C."/>
            <person name="Tian Q."/>
            <person name="Mei H."/>
            <person name="Zhang T."/>
            <person name="Gao T."/>
            <person name="Zhang H."/>
        </authorList>
    </citation>
    <scope>NUCLEOTIDE SEQUENCE</scope>
    <source>
        <strain evidence="2">G02</strain>
    </source>
</reference>
<sequence>MDSAKQDKVRKFEEFVDRRLKPDLVHAIAQRDKIFEQQKIFSDLRRNIENLEKNSVTSLRTLVNLGSEVYMQADVPDMRHIFVDVGLGFHVEFTWSEALNFIAAREEKLSRQIEEYTRLIASIKAQIKMMVCKFVDNRFIGGLQISPRSKNLASFSHFFTGSLFSFSPFALPHPSPTAPSTDSMIIVGLIAFAFGGFTVLVYNGFALFGVEIDYENVYFRGFVILIFVLLVGLLIYLQVEWYLANVVVVVESQWGLAPLKRSSYLVKGMRRVAFSMIMLFGVLLGLLAMSCSSLVPDVGGIREGWVSWAFIFQTVVYTGFMTILMLYSIAANAVLFMYCKALHGELAFEIAEEFAREYVSLPFDDGKVPHVVYVV</sequence>
<dbReference type="PANTHER" id="PTHR13345">
    <property type="entry name" value="MEDIATOR OF RNA POLYMERASE II TRANSCRIPTION SUBUNIT 10"/>
    <property type="match status" value="1"/>
</dbReference>
<dbReference type="FunFam" id="1.10.287.370:FF:000010">
    <property type="entry name" value="Protein UXT like"/>
    <property type="match status" value="1"/>
</dbReference>
<proteinExistence type="predicted"/>
<dbReference type="GO" id="GO:0003712">
    <property type="term" value="F:transcription coregulator activity"/>
    <property type="evidence" value="ECO:0007669"/>
    <property type="project" value="TreeGrafter"/>
</dbReference>
<accession>A0AAW2JSM9</accession>
<dbReference type="EMBL" id="JACGWJ010000032">
    <property type="protein sequence ID" value="KAL0296872.1"/>
    <property type="molecule type" value="Genomic_DNA"/>
</dbReference>
<name>A0AAW2JSM9_SESRA</name>
<dbReference type="Pfam" id="PF02996">
    <property type="entry name" value="Prefoldin"/>
    <property type="match status" value="1"/>
</dbReference>
<feature type="transmembrane region" description="Helical" evidence="1">
    <location>
        <begin position="272"/>
        <end position="295"/>
    </location>
</feature>
<dbReference type="GO" id="GO:0016592">
    <property type="term" value="C:mediator complex"/>
    <property type="evidence" value="ECO:0007669"/>
    <property type="project" value="TreeGrafter"/>
</dbReference>
<feature type="transmembrane region" description="Helical" evidence="1">
    <location>
        <begin position="315"/>
        <end position="338"/>
    </location>
</feature>
<keyword evidence="1" id="KW-1133">Transmembrane helix</keyword>
<dbReference type="InterPro" id="IPR004127">
    <property type="entry name" value="Prefoldin_subunit_alpha"/>
</dbReference>
<dbReference type="InterPro" id="IPR009053">
    <property type="entry name" value="Prefoldin"/>
</dbReference>
<dbReference type="SUPFAM" id="SSF46579">
    <property type="entry name" value="Prefoldin"/>
    <property type="match status" value="1"/>
</dbReference>
<evidence type="ECO:0000256" key="1">
    <source>
        <dbReference type="SAM" id="Phobius"/>
    </source>
</evidence>
<gene>
    <name evidence="2" type="ORF">Sradi_6739300</name>
</gene>
<feature type="transmembrane region" description="Helical" evidence="1">
    <location>
        <begin position="217"/>
        <end position="236"/>
    </location>
</feature>
<dbReference type="AlphaFoldDB" id="A0AAW2JSM9"/>